<dbReference type="EMBL" id="MU154758">
    <property type="protein sequence ID" value="KAF9487662.1"/>
    <property type="molecule type" value="Genomic_DNA"/>
</dbReference>
<gene>
    <name evidence="1" type="ORF">BDN71DRAFT_1513734</name>
</gene>
<proteinExistence type="predicted"/>
<evidence type="ECO:0000313" key="1">
    <source>
        <dbReference type="EMBL" id="KAF9487662.1"/>
    </source>
</evidence>
<reference evidence="1" key="1">
    <citation type="submission" date="2020-11" db="EMBL/GenBank/DDBJ databases">
        <authorList>
            <consortium name="DOE Joint Genome Institute"/>
            <person name="Ahrendt S."/>
            <person name="Riley R."/>
            <person name="Andreopoulos W."/>
            <person name="Labutti K."/>
            <person name="Pangilinan J."/>
            <person name="Ruiz-Duenas F.J."/>
            <person name="Barrasa J.M."/>
            <person name="Sanchez-Garcia M."/>
            <person name="Camarero S."/>
            <person name="Miyauchi S."/>
            <person name="Serrano A."/>
            <person name="Linde D."/>
            <person name="Babiker R."/>
            <person name="Drula E."/>
            <person name="Ayuso-Fernandez I."/>
            <person name="Pacheco R."/>
            <person name="Padilla G."/>
            <person name="Ferreira P."/>
            <person name="Barriuso J."/>
            <person name="Kellner H."/>
            <person name="Castanera R."/>
            <person name="Alfaro M."/>
            <person name="Ramirez L."/>
            <person name="Pisabarro A.G."/>
            <person name="Kuo A."/>
            <person name="Tritt A."/>
            <person name="Lipzen A."/>
            <person name="He G."/>
            <person name="Yan M."/>
            <person name="Ng V."/>
            <person name="Cullen D."/>
            <person name="Martin F."/>
            <person name="Rosso M.-N."/>
            <person name="Henrissat B."/>
            <person name="Hibbett D."/>
            <person name="Martinez A.T."/>
            <person name="Grigoriev I.V."/>
        </authorList>
    </citation>
    <scope>NUCLEOTIDE SEQUENCE</scope>
    <source>
        <strain evidence="1">ATCC 90797</strain>
    </source>
</reference>
<name>A0A9P5ZG76_PLEER</name>
<dbReference type="AlphaFoldDB" id="A0A9P5ZG76"/>
<protein>
    <submittedName>
        <fullName evidence="1">Uncharacterized protein</fullName>
    </submittedName>
</protein>
<evidence type="ECO:0000313" key="2">
    <source>
        <dbReference type="Proteomes" id="UP000807025"/>
    </source>
</evidence>
<comment type="caution">
    <text evidence="1">The sequence shown here is derived from an EMBL/GenBank/DDBJ whole genome shotgun (WGS) entry which is preliminary data.</text>
</comment>
<keyword evidence="2" id="KW-1185">Reference proteome</keyword>
<accession>A0A9P5ZG76</accession>
<sequence length="113" mass="12117">MPTPSPCCTLLSGVAEDEGNGAVELVDGVMDRNLLVTGEAPKDEGGEVFDFRLTRLGEECVKKLTIPPLPLPPNSSSVLKKPVLFFTRNSIMSVKLELELEDVPVPLVSLLGV</sequence>
<organism evidence="1 2">
    <name type="scientific">Pleurotus eryngii</name>
    <name type="common">Boletus of the steppes</name>
    <dbReference type="NCBI Taxonomy" id="5323"/>
    <lineage>
        <taxon>Eukaryota</taxon>
        <taxon>Fungi</taxon>
        <taxon>Dikarya</taxon>
        <taxon>Basidiomycota</taxon>
        <taxon>Agaricomycotina</taxon>
        <taxon>Agaricomycetes</taxon>
        <taxon>Agaricomycetidae</taxon>
        <taxon>Agaricales</taxon>
        <taxon>Pleurotineae</taxon>
        <taxon>Pleurotaceae</taxon>
        <taxon>Pleurotus</taxon>
    </lineage>
</organism>
<dbReference type="Proteomes" id="UP000807025">
    <property type="component" value="Unassembled WGS sequence"/>
</dbReference>